<gene>
    <name evidence="2" type="ORF">ACH4GP_36775</name>
</gene>
<protein>
    <recommendedName>
        <fullName evidence="1">Glycerol-3-phosphate dehydrogenase NAD-dependent C-terminal domain-containing protein</fullName>
    </recommendedName>
</protein>
<proteinExistence type="predicted"/>
<sequence length="56" mass="6061">MSVIEAAASTRQITEGVKAAGALLDLARAYDITMPITEVRYALLHEKATSPKPPRH</sequence>
<comment type="caution">
    <text evidence="2">The sequence shown here is derived from an EMBL/GenBank/DDBJ whole genome shotgun (WGS) entry which is preliminary data.</text>
</comment>
<accession>A0ABW7RP51</accession>
<keyword evidence="3" id="KW-1185">Reference proteome</keyword>
<dbReference type="Pfam" id="PF07479">
    <property type="entry name" value="NAD_Gly3P_dh_C"/>
    <property type="match status" value="1"/>
</dbReference>
<dbReference type="InterPro" id="IPR006109">
    <property type="entry name" value="G3P_DH_NAD-dep_C"/>
</dbReference>
<dbReference type="Proteomes" id="UP001610990">
    <property type="component" value="Unassembled WGS sequence"/>
</dbReference>
<dbReference type="SUPFAM" id="SSF48179">
    <property type="entry name" value="6-phosphogluconate dehydrogenase C-terminal domain-like"/>
    <property type="match status" value="1"/>
</dbReference>
<name>A0ABW7RP51_9ACTN</name>
<evidence type="ECO:0000313" key="3">
    <source>
        <dbReference type="Proteomes" id="UP001610990"/>
    </source>
</evidence>
<evidence type="ECO:0000313" key="2">
    <source>
        <dbReference type="EMBL" id="MFH8589867.1"/>
    </source>
</evidence>
<evidence type="ECO:0000259" key="1">
    <source>
        <dbReference type="Pfam" id="PF07479"/>
    </source>
</evidence>
<dbReference type="EMBL" id="JBIRGH010000037">
    <property type="protein sequence ID" value="MFH8589867.1"/>
    <property type="molecule type" value="Genomic_DNA"/>
</dbReference>
<dbReference type="RefSeq" id="WP_367429093.1">
    <property type="nucleotide sequence ID" value="NZ_CP108413.1"/>
</dbReference>
<dbReference type="InterPro" id="IPR008927">
    <property type="entry name" value="6-PGluconate_DH-like_C_sf"/>
</dbReference>
<feature type="domain" description="Glycerol-3-phosphate dehydrogenase NAD-dependent C-terminal" evidence="1">
    <location>
        <begin position="4"/>
        <end position="49"/>
    </location>
</feature>
<reference evidence="2 3" key="1">
    <citation type="submission" date="2024-10" db="EMBL/GenBank/DDBJ databases">
        <title>The Natural Products Discovery Center: Release of the First 8490 Sequenced Strains for Exploring Actinobacteria Biosynthetic Diversity.</title>
        <authorList>
            <person name="Kalkreuter E."/>
            <person name="Kautsar S.A."/>
            <person name="Yang D."/>
            <person name="Bader C.D."/>
            <person name="Teijaro C.N."/>
            <person name="Fluegel L."/>
            <person name="Davis C.M."/>
            <person name="Simpson J.R."/>
            <person name="Lauterbach L."/>
            <person name="Steele A.D."/>
            <person name="Gui C."/>
            <person name="Meng S."/>
            <person name="Li G."/>
            <person name="Viehrig K."/>
            <person name="Ye F."/>
            <person name="Su P."/>
            <person name="Kiefer A.F."/>
            <person name="Nichols A."/>
            <person name="Cepeda A.J."/>
            <person name="Yan W."/>
            <person name="Fan B."/>
            <person name="Jiang Y."/>
            <person name="Adhikari A."/>
            <person name="Zheng C.-J."/>
            <person name="Schuster L."/>
            <person name="Cowan T.M."/>
            <person name="Smanski M.J."/>
            <person name="Chevrette M.G."/>
            <person name="De Carvalho L.P.S."/>
            <person name="Shen B."/>
        </authorList>
    </citation>
    <scope>NUCLEOTIDE SEQUENCE [LARGE SCALE GENOMIC DNA]</scope>
    <source>
        <strain evidence="2 3">NPDC018013</strain>
    </source>
</reference>
<organism evidence="2 3">
    <name type="scientific">Streptomyces celluloflavus</name>
    <dbReference type="NCBI Taxonomy" id="58344"/>
    <lineage>
        <taxon>Bacteria</taxon>
        <taxon>Bacillati</taxon>
        <taxon>Actinomycetota</taxon>
        <taxon>Actinomycetes</taxon>
        <taxon>Kitasatosporales</taxon>
        <taxon>Streptomycetaceae</taxon>
        <taxon>Streptomyces</taxon>
    </lineage>
</organism>